<dbReference type="AlphaFoldDB" id="A0A916K1B3"/>
<accession>A0A916K1B3</accession>
<reference evidence="1" key="1">
    <citation type="submission" date="2021-06" db="EMBL/GenBank/DDBJ databases">
        <authorList>
            <person name="Criscuolo A."/>
        </authorList>
    </citation>
    <scope>NUCLEOTIDE SEQUENCE</scope>
    <source>
        <strain evidence="1">CIP111600</strain>
    </source>
</reference>
<protein>
    <recommendedName>
        <fullName evidence="3">Periplasmic protein</fullName>
    </recommendedName>
</protein>
<dbReference type="RefSeq" id="WP_218092521.1">
    <property type="nucleotide sequence ID" value="NZ_CAJVAS010000010.1"/>
</dbReference>
<name>A0A916K1B3_9BACL</name>
<evidence type="ECO:0008006" key="3">
    <source>
        <dbReference type="Google" id="ProtNLM"/>
    </source>
</evidence>
<comment type="caution">
    <text evidence="1">The sequence shown here is derived from an EMBL/GenBank/DDBJ whole genome shotgun (WGS) entry which is preliminary data.</text>
</comment>
<dbReference type="Proteomes" id="UP000693672">
    <property type="component" value="Unassembled WGS sequence"/>
</dbReference>
<sequence>MRDKRMSRFSTYESFHVDLNGYKIADIVLTDHALSRWDERVETGKGGVEQICSYLWDKLKLNRVQPYYPNEHDVLLIDNDLVMVAEFKELKGETDIAGNPLHKMIVITFLGRISEEIELRDLKSYYAWLRHTRRMTLVKNVRKRK</sequence>
<evidence type="ECO:0000313" key="2">
    <source>
        <dbReference type="Proteomes" id="UP000693672"/>
    </source>
</evidence>
<organism evidence="1 2">
    <name type="scientific">Paenibacillus solanacearum</name>
    <dbReference type="NCBI Taxonomy" id="2048548"/>
    <lineage>
        <taxon>Bacteria</taxon>
        <taxon>Bacillati</taxon>
        <taxon>Bacillota</taxon>
        <taxon>Bacilli</taxon>
        <taxon>Bacillales</taxon>
        <taxon>Paenibacillaceae</taxon>
        <taxon>Paenibacillus</taxon>
    </lineage>
</organism>
<gene>
    <name evidence="1" type="ORF">PAESOLCIP111_02755</name>
</gene>
<keyword evidence="2" id="KW-1185">Reference proteome</keyword>
<proteinExistence type="predicted"/>
<evidence type="ECO:0000313" key="1">
    <source>
        <dbReference type="EMBL" id="CAG7625713.1"/>
    </source>
</evidence>
<dbReference type="EMBL" id="CAJVAS010000010">
    <property type="protein sequence ID" value="CAG7625713.1"/>
    <property type="molecule type" value="Genomic_DNA"/>
</dbReference>